<organism evidence="2 3">
    <name type="scientific">Paracoccidioides brasiliensis</name>
    <dbReference type="NCBI Taxonomy" id="121759"/>
    <lineage>
        <taxon>Eukaryota</taxon>
        <taxon>Fungi</taxon>
        <taxon>Dikarya</taxon>
        <taxon>Ascomycota</taxon>
        <taxon>Pezizomycotina</taxon>
        <taxon>Eurotiomycetes</taxon>
        <taxon>Eurotiomycetidae</taxon>
        <taxon>Onygenales</taxon>
        <taxon>Ajellomycetaceae</taxon>
        <taxon>Paracoccidioides</taxon>
    </lineage>
</organism>
<dbReference type="Proteomes" id="UP000242814">
    <property type="component" value="Unassembled WGS sequence"/>
</dbReference>
<evidence type="ECO:0000313" key="2">
    <source>
        <dbReference type="EMBL" id="ODH12659.1"/>
    </source>
</evidence>
<dbReference type="AlphaFoldDB" id="A0A1D2J2Z3"/>
<dbReference type="EMBL" id="LZYO01000868">
    <property type="protein sequence ID" value="ODH12659.1"/>
    <property type="molecule type" value="Genomic_DNA"/>
</dbReference>
<accession>A0A1D2J2Z3</accession>
<feature type="region of interest" description="Disordered" evidence="1">
    <location>
        <begin position="65"/>
        <end position="107"/>
    </location>
</feature>
<gene>
    <name evidence="2" type="ORF">ACO22_08043</name>
</gene>
<comment type="caution">
    <text evidence="2">The sequence shown here is derived from an EMBL/GenBank/DDBJ whole genome shotgun (WGS) entry which is preliminary data.</text>
</comment>
<proteinExistence type="predicted"/>
<protein>
    <submittedName>
        <fullName evidence="2">Uncharacterized protein</fullName>
    </submittedName>
</protein>
<sequence>MQRTECNVELGFLRATPLIGPELWIIESSPSTTHPETSQTSLCIHEDEHKLVAHAVEPTPLDYARGSVSPSHDHCTPGSLAPSAGNNSAPGLPTSLANEQNRRPRRWHTMRRRNTMLGYKDPQSTPQNSQCNHLNGLEAQRRRHFARTLLPRHLVASCRVPRNLATPQAGC</sequence>
<evidence type="ECO:0000313" key="3">
    <source>
        <dbReference type="Proteomes" id="UP000242814"/>
    </source>
</evidence>
<dbReference type="VEuPathDB" id="FungiDB:PADG_11187"/>
<feature type="compositionally biased region" description="Polar residues" evidence="1">
    <location>
        <begin position="84"/>
        <end position="99"/>
    </location>
</feature>
<name>A0A1D2J2Z3_PARBR</name>
<evidence type="ECO:0000256" key="1">
    <source>
        <dbReference type="SAM" id="MobiDB-lite"/>
    </source>
</evidence>
<reference evidence="2 3" key="1">
    <citation type="submission" date="2016-06" db="EMBL/GenBank/DDBJ databases">
        <authorList>
            <person name="Kjaerup R.B."/>
            <person name="Dalgaard T.S."/>
            <person name="Juul-Madsen H.R."/>
        </authorList>
    </citation>
    <scope>NUCLEOTIDE SEQUENCE [LARGE SCALE GENOMIC DNA]</scope>
    <source>
        <strain evidence="2 3">Pb300</strain>
    </source>
</reference>